<proteinExistence type="predicted"/>
<sequence length="497" mass="54577">MYRLLYGSTLVAAFEPKDSAHCLRWSQEAEPSRLRIEGNFEAPVLCREGLAPSHRWGFLASNGSFISVVGETGVASTLLEFPSVASGCDVWWREVSEDVIPPTPELAMPLWEDGRAMTTHAGMVGLCFATNSSSLGYIPLEGPEMGQCHFLADGEPRVLTGGLFHLLQARPKVAPCAEGDLARQQLLRGLRGRIDRFLSQEDHELLERVVSHSGSDGGQGGIYARLLNGLNQLDACQLKEVLSSSRFVAHELNTLGLHVLRSLLAERMVTARTLGRGYTSHPDFPTWHRDGLLIKDLDDPELGGDEGVLKLLRMVSGEETLGIPESLHWQPRNVTVQDTPDPQQQFHIDTFAPIVKVWVFRDPPGVNLTQGPLLFSRRSHRNSEAKLRWMHAYAQPPSAEAQREPSFRLKGCAAATEAASDFIAAVDGKIEMEAAAAATPVLPLPKTRTLVLADTSALHARGPGVPGHVRQSWRLKGDNDGGLKRLNPYRLEAKEEL</sequence>
<dbReference type="EMBL" id="CAXAMM010001025">
    <property type="protein sequence ID" value="CAK8990064.1"/>
    <property type="molecule type" value="Genomic_DNA"/>
</dbReference>
<protein>
    <submittedName>
        <fullName evidence="1">Uncharacterized protein</fullName>
    </submittedName>
</protein>
<keyword evidence="2" id="KW-1185">Reference proteome</keyword>
<evidence type="ECO:0000313" key="2">
    <source>
        <dbReference type="Proteomes" id="UP001642464"/>
    </source>
</evidence>
<accession>A0ABP0HLN1</accession>
<dbReference type="Proteomes" id="UP001642464">
    <property type="component" value="Unassembled WGS sequence"/>
</dbReference>
<evidence type="ECO:0000313" key="1">
    <source>
        <dbReference type="EMBL" id="CAK8990064.1"/>
    </source>
</evidence>
<comment type="caution">
    <text evidence="1">The sequence shown here is derived from an EMBL/GenBank/DDBJ whole genome shotgun (WGS) entry which is preliminary data.</text>
</comment>
<reference evidence="1 2" key="1">
    <citation type="submission" date="2024-02" db="EMBL/GenBank/DDBJ databases">
        <authorList>
            <person name="Chen Y."/>
            <person name="Shah S."/>
            <person name="Dougan E. K."/>
            <person name="Thang M."/>
            <person name="Chan C."/>
        </authorList>
    </citation>
    <scope>NUCLEOTIDE SEQUENCE [LARGE SCALE GENOMIC DNA]</scope>
</reference>
<organism evidence="1 2">
    <name type="scientific">Durusdinium trenchii</name>
    <dbReference type="NCBI Taxonomy" id="1381693"/>
    <lineage>
        <taxon>Eukaryota</taxon>
        <taxon>Sar</taxon>
        <taxon>Alveolata</taxon>
        <taxon>Dinophyceae</taxon>
        <taxon>Suessiales</taxon>
        <taxon>Symbiodiniaceae</taxon>
        <taxon>Durusdinium</taxon>
    </lineage>
</organism>
<gene>
    <name evidence="1" type="ORF">SCF082_LOCUS2081</name>
</gene>
<name>A0ABP0HLN1_9DINO</name>